<evidence type="ECO:0000256" key="4">
    <source>
        <dbReference type="ARBA" id="ARBA00022692"/>
    </source>
</evidence>
<evidence type="ECO:0000313" key="9">
    <source>
        <dbReference type="EMBL" id="TCD65751.1"/>
    </source>
</evidence>
<keyword evidence="3" id="KW-0410">Iron transport</keyword>
<comment type="similarity">
    <text evidence="2">Belongs to the oxidase-dependent Fe transporter (OFeT) (TC 9.A.10.1) family.</text>
</comment>
<accession>A0A4R0RCK6</accession>
<feature type="transmembrane region" description="Helical" evidence="8">
    <location>
        <begin position="81"/>
        <end position="107"/>
    </location>
</feature>
<evidence type="ECO:0000256" key="5">
    <source>
        <dbReference type="ARBA" id="ARBA00022989"/>
    </source>
</evidence>
<protein>
    <submittedName>
        <fullName evidence="9">High-affinity iron permease</fullName>
    </submittedName>
</protein>
<feature type="transmembrane region" description="Helical" evidence="8">
    <location>
        <begin position="185"/>
        <end position="211"/>
    </location>
</feature>
<dbReference type="Proteomes" id="UP000292702">
    <property type="component" value="Unassembled WGS sequence"/>
</dbReference>
<feature type="region of interest" description="Disordered" evidence="7">
    <location>
        <begin position="368"/>
        <end position="413"/>
    </location>
</feature>
<comment type="caution">
    <text evidence="9">The sequence shown here is derived from an EMBL/GenBank/DDBJ whole genome shotgun (WGS) entry which is preliminary data.</text>
</comment>
<gene>
    <name evidence="9" type="primary">FTR1</name>
    <name evidence="9" type="ORF">EIP91_002235</name>
</gene>
<dbReference type="AlphaFoldDB" id="A0A4R0RCK6"/>
<keyword evidence="3" id="KW-0406">Ion transport</keyword>
<keyword evidence="5 8" id="KW-1133">Transmembrane helix</keyword>
<keyword evidence="3" id="KW-0813">Transport</keyword>
<reference evidence="9 10" key="1">
    <citation type="submission" date="2018-11" db="EMBL/GenBank/DDBJ databases">
        <title>Genome assembly of Steccherinum ochraceum LE-BIN_3174, the white-rot fungus of the Steccherinaceae family (The Residual Polyporoid clade, Polyporales, Basidiomycota).</title>
        <authorList>
            <person name="Fedorova T.V."/>
            <person name="Glazunova O.A."/>
            <person name="Landesman E.O."/>
            <person name="Moiseenko K.V."/>
            <person name="Psurtseva N.V."/>
            <person name="Savinova O.S."/>
            <person name="Shakhova N.V."/>
            <person name="Tyazhelova T.V."/>
            <person name="Vasina D.V."/>
        </authorList>
    </citation>
    <scope>NUCLEOTIDE SEQUENCE [LARGE SCALE GENOMIC DNA]</scope>
    <source>
        <strain evidence="9 10">LE-BIN_3174</strain>
    </source>
</reference>
<evidence type="ECO:0000313" key="10">
    <source>
        <dbReference type="Proteomes" id="UP000292702"/>
    </source>
</evidence>
<evidence type="ECO:0000256" key="3">
    <source>
        <dbReference type="ARBA" id="ARBA00022496"/>
    </source>
</evidence>
<dbReference type="InterPro" id="IPR004923">
    <property type="entry name" value="FTR1/Fip1/EfeU"/>
</dbReference>
<feature type="transmembrane region" description="Helical" evidence="8">
    <location>
        <begin position="6"/>
        <end position="31"/>
    </location>
</feature>
<name>A0A4R0RCK6_9APHY</name>
<keyword evidence="10" id="KW-1185">Reference proteome</keyword>
<feature type="transmembrane region" description="Helical" evidence="8">
    <location>
        <begin position="217"/>
        <end position="240"/>
    </location>
</feature>
<dbReference type="PANTHER" id="PTHR31632:SF2">
    <property type="entry name" value="PLASMA MEMBRANE IRON PERMEASE"/>
    <property type="match status" value="1"/>
</dbReference>
<dbReference type="PANTHER" id="PTHR31632">
    <property type="entry name" value="IRON TRANSPORTER FTH1"/>
    <property type="match status" value="1"/>
</dbReference>
<dbReference type="EMBL" id="RWJN01000165">
    <property type="protein sequence ID" value="TCD65751.1"/>
    <property type="molecule type" value="Genomic_DNA"/>
</dbReference>
<proteinExistence type="inferred from homology"/>
<keyword evidence="3" id="KW-0408">Iron</keyword>
<evidence type="ECO:0000256" key="6">
    <source>
        <dbReference type="ARBA" id="ARBA00023136"/>
    </source>
</evidence>
<feature type="transmembrane region" description="Helical" evidence="8">
    <location>
        <begin position="247"/>
        <end position="271"/>
    </location>
</feature>
<dbReference type="GO" id="GO:0033573">
    <property type="term" value="C:high-affinity iron permease complex"/>
    <property type="evidence" value="ECO:0007669"/>
    <property type="project" value="InterPro"/>
</dbReference>
<evidence type="ECO:0000256" key="1">
    <source>
        <dbReference type="ARBA" id="ARBA00004141"/>
    </source>
</evidence>
<dbReference type="STRING" id="92696.A0A4R0RCK6"/>
<organism evidence="9 10">
    <name type="scientific">Steccherinum ochraceum</name>
    <dbReference type="NCBI Taxonomy" id="92696"/>
    <lineage>
        <taxon>Eukaryota</taxon>
        <taxon>Fungi</taxon>
        <taxon>Dikarya</taxon>
        <taxon>Basidiomycota</taxon>
        <taxon>Agaricomycotina</taxon>
        <taxon>Agaricomycetes</taxon>
        <taxon>Polyporales</taxon>
        <taxon>Steccherinaceae</taxon>
        <taxon>Steccherinum</taxon>
    </lineage>
</organism>
<dbReference type="GO" id="GO:0015093">
    <property type="term" value="F:ferrous iron transmembrane transporter activity"/>
    <property type="evidence" value="ECO:0007669"/>
    <property type="project" value="TreeGrafter"/>
</dbReference>
<keyword evidence="6 8" id="KW-0472">Membrane</keyword>
<evidence type="ECO:0000256" key="2">
    <source>
        <dbReference type="ARBA" id="ARBA00008333"/>
    </source>
</evidence>
<evidence type="ECO:0000256" key="8">
    <source>
        <dbReference type="SAM" id="Phobius"/>
    </source>
</evidence>
<comment type="subcellular location">
    <subcellularLocation>
        <location evidence="1">Membrane</location>
        <topology evidence="1">Multi-pass membrane protein</topology>
    </subcellularLocation>
</comment>
<feature type="transmembrane region" description="Helical" evidence="8">
    <location>
        <begin position="338"/>
        <end position="357"/>
    </location>
</feature>
<keyword evidence="4 8" id="KW-0812">Transmembrane</keyword>
<evidence type="ECO:0000256" key="7">
    <source>
        <dbReference type="SAM" id="MobiDB-lite"/>
    </source>
</evidence>
<sequence>MPNIFSVPIFFIVFRETLEAAIIISVLLGLVEQIVHEDTSRAISMVADEDDKDISPDGTPQLRSEEDIAARNKRLVRKMRIQIAVGSALGLFIALAIGAAFIAIWFTRASDLWAKSEELWEGIFELIASLLIFVMGITMLKMDRAKAKWRVKLQRAFDGQRALFSSVPTPARTIYVDAGAKAGRWVLFILPLITVLREGMEAVVFVGGVSLGQSARAIPLAAIVGLICGLICGFLIYSFASRTTLTVFLVVMTNFILLIGAGLFSKAIGAFQLNKFNHLLGADLDDVAGAGDGPGSYDVRGNVWHLDCCNPENNFDGDGWNIFNAIFGWTNNATIGTVLGYVFYWVAAVGVLVYMKFTEGRTKLLGRESAAGTRRRQRAALQRGDSESGSGDAEKASENENETGVVVPEQEKA</sequence>
<dbReference type="Pfam" id="PF03239">
    <property type="entry name" value="FTR1"/>
    <property type="match status" value="1"/>
</dbReference>
<dbReference type="OrthoDB" id="4364at2759"/>
<feature type="transmembrane region" description="Helical" evidence="8">
    <location>
        <begin position="119"/>
        <end position="140"/>
    </location>
</feature>